<reference evidence="3" key="1">
    <citation type="submission" date="2022-08" db="EMBL/GenBank/DDBJ databases">
        <authorList>
            <consortium name="DOE Joint Genome Institute"/>
            <person name="Min B."/>
            <person name="Sierra-Patev S."/>
            <person name="Naranjo-Ortiz M."/>
            <person name="Looney B."/>
            <person name="Konkel Z."/>
            <person name="Slot J.C."/>
            <person name="Sakamoto Y."/>
            <person name="Steenwyk J.L."/>
            <person name="Rokas A."/>
            <person name="Carro J."/>
            <person name="Camarero S."/>
            <person name="Ferreira P."/>
            <person name="Molpeceres G."/>
            <person name="Ruiz-duenas F.J."/>
            <person name="Serrano A."/>
            <person name="Henrissat B."/>
            <person name="Drula E."/>
            <person name="Hughes K.W."/>
            <person name="Mata J.L."/>
            <person name="Ishikawa N.K."/>
            <person name="Vargas-Isla R."/>
            <person name="Ushijima S."/>
            <person name="Smith C.A."/>
            <person name="Ahrendt S."/>
            <person name="Andreopoulos W."/>
            <person name="He G."/>
            <person name="LaButti K."/>
            <person name="Lipzen A."/>
            <person name="Ng V."/>
            <person name="Riley R."/>
            <person name="Sandor L."/>
            <person name="Barry K."/>
            <person name="Martinez A.T."/>
            <person name="Xiao Y."/>
            <person name="Gibbons J.G."/>
            <person name="Terashima K."/>
            <person name="Hibbett D.S."/>
            <person name="Grigoriev I.V."/>
        </authorList>
    </citation>
    <scope>NUCLEOTIDE SEQUENCE</scope>
    <source>
        <strain evidence="3">TFB7810</strain>
    </source>
</reference>
<evidence type="ECO:0000313" key="3">
    <source>
        <dbReference type="EMBL" id="KAJ3739844.1"/>
    </source>
</evidence>
<evidence type="ECO:0000313" key="2">
    <source>
        <dbReference type="EMBL" id="KAJ3738426.1"/>
    </source>
</evidence>
<proteinExistence type="predicted"/>
<feature type="chain" id="PRO_5044703618" evidence="1">
    <location>
        <begin position="20"/>
        <end position="214"/>
    </location>
</feature>
<feature type="signal peptide" evidence="1">
    <location>
        <begin position="1"/>
        <end position="19"/>
    </location>
</feature>
<gene>
    <name evidence="3" type="ORF">DFH05DRAFT_1513018</name>
    <name evidence="2" type="ORF">DFH05DRAFT_1517549</name>
</gene>
<accession>A0A9W8NSB6</accession>
<dbReference type="EMBL" id="JANVFU010000017">
    <property type="protein sequence ID" value="KAJ3739844.1"/>
    <property type="molecule type" value="Genomic_DNA"/>
</dbReference>
<protein>
    <submittedName>
        <fullName evidence="3">Uncharacterized protein</fullName>
    </submittedName>
</protein>
<comment type="caution">
    <text evidence="3">The sequence shown here is derived from an EMBL/GenBank/DDBJ whole genome shotgun (WGS) entry which is preliminary data.</text>
</comment>
<evidence type="ECO:0000256" key="1">
    <source>
        <dbReference type="SAM" id="SignalP"/>
    </source>
</evidence>
<feature type="non-terminal residue" evidence="3">
    <location>
        <position position="1"/>
    </location>
</feature>
<evidence type="ECO:0000313" key="4">
    <source>
        <dbReference type="Proteomes" id="UP001142393"/>
    </source>
</evidence>
<dbReference type="AlphaFoldDB" id="A0A9W8NSB6"/>
<keyword evidence="1" id="KW-0732">Signal</keyword>
<sequence length="214" mass="22488">MVATAILSSLLALSSTVSGAAIFKRDDGCSNYPINGISTNSDYFSLWAQYNETGVELPLAMSTFGTSGQVQTAFLAPADYAGVTIGNLFQMNNSGVVGIGYPDGNDQTETWVSDATEDGGPLPFSLSQNISLAGIAEDYCELVNTDPNGSSIPGPVLAAEGTPDSWSICNRTDNALQLGLVFKAASFSADYGYNFSTCQSVHVFLRSSATETRL</sequence>
<dbReference type="EMBL" id="JANVFU010000036">
    <property type="protein sequence ID" value="KAJ3738426.1"/>
    <property type="molecule type" value="Genomic_DNA"/>
</dbReference>
<keyword evidence="4" id="KW-1185">Reference proteome</keyword>
<reference evidence="3 4" key="2">
    <citation type="journal article" date="2023" name="Proc. Natl. Acad. Sci. U.S.A.">
        <title>A global phylogenomic analysis of the shiitake genus Lentinula.</title>
        <authorList>
            <person name="Sierra-Patev S."/>
            <person name="Min B."/>
            <person name="Naranjo-Ortiz M."/>
            <person name="Looney B."/>
            <person name="Konkel Z."/>
            <person name="Slot J.C."/>
            <person name="Sakamoto Y."/>
            <person name="Steenwyk J.L."/>
            <person name="Rokas A."/>
            <person name="Carro J."/>
            <person name="Camarero S."/>
            <person name="Ferreira P."/>
            <person name="Molpeceres G."/>
            <person name="Ruiz-Duenas F.J."/>
            <person name="Serrano A."/>
            <person name="Henrissat B."/>
            <person name="Drula E."/>
            <person name="Hughes K.W."/>
            <person name="Mata J.L."/>
            <person name="Ishikawa N.K."/>
            <person name="Vargas-Isla R."/>
            <person name="Ushijima S."/>
            <person name="Smith C.A."/>
            <person name="Donoghue J."/>
            <person name="Ahrendt S."/>
            <person name="Andreopoulos W."/>
            <person name="He G."/>
            <person name="LaButti K."/>
            <person name="Lipzen A."/>
            <person name="Ng V."/>
            <person name="Riley R."/>
            <person name="Sandor L."/>
            <person name="Barry K."/>
            <person name="Martinez A.T."/>
            <person name="Xiao Y."/>
            <person name="Gibbons J.G."/>
            <person name="Terashima K."/>
            <person name="Grigoriev I.V."/>
            <person name="Hibbett D."/>
        </authorList>
    </citation>
    <scope>NUCLEOTIDE SEQUENCE [LARGE SCALE GENOMIC DNA]</scope>
    <source>
        <strain evidence="3 4">TFB7810</strain>
    </source>
</reference>
<dbReference type="Proteomes" id="UP001142393">
    <property type="component" value="Unassembled WGS sequence"/>
</dbReference>
<name>A0A9W8NSB6_9AGAR</name>
<organism evidence="3 4">
    <name type="scientific">Lentinula detonsa</name>
    <dbReference type="NCBI Taxonomy" id="2804962"/>
    <lineage>
        <taxon>Eukaryota</taxon>
        <taxon>Fungi</taxon>
        <taxon>Dikarya</taxon>
        <taxon>Basidiomycota</taxon>
        <taxon>Agaricomycotina</taxon>
        <taxon>Agaricomycetes</taxon>
        <taxon>Agaricomycetidae</taxon>
        <taxon>Agaricales</taxon>
        <taxon>Marasmiineae</taxon>
        <taxon>Omphalotaceae</taxon>
        <taxon>Lentinula</taxon>
    </lineage>
</organism>